<dbReference type="InterPro" id="IPR027785">
    <property type="entry name" value="UvrD-like_helicase_C"/>
</dbReference>
<protein>
    <submittedName>
        <fullName evidence="2">ATP-dependent RecD-like DNA helicase</fullName>
    </submittedName>
</protein>
<dbReference type="CDD" id="cd18809">
    <property type="entry name" value="SF1_C_RecD"/>
    <property type="match status" value="1"/>
</dbReference>
<proteinExistence type="predicted"/>
<dbReference type="Pfam" id="PF13604">
    <property type="entry name" value="AAA_30"/>
    <property type="match status" value="1"/>
</dbReference>
<dbReference type="Proteomes" id="UP001595616">
    <property type="component" value="Unassembled WGS sequence"/>
</dbReference>
<evidence type="ECO:0000259" key="1">
    <source>
        <dbReference type="Pfam" id="PF13538"/>
    </source>
</evidence>
<evidence type="ECO:0000313" key="2">
    <source>
        <dbReference type="EMBL" id="MFC3809633.1"/>
    </source>
</evidence>
<comment type="caution">
    <text evidence="2">The sequence shown here is derived from an EMBL/GenBank/DDBJ whole genome shotgun (WGS) entry which is preliminary data.</text>
</comment>
<accession>A0ABV7YTV7</accession>
<dbReference type="Gene3D" id="2.30.30.940">
    <property type="match status" value="1"/>
</dbReference>
<dbReference type="InterPro" id="IPR027417">
    <property type="entry name" value="P-loop_NTPase"/>
</dbReference>
<dbReference type="Pfam" id="PF13538">
    <property type="entry name" value="UvrD_C_2"/>
    <property type="match status" value="1"/>
</dbReference>
<dbReference type="Gene3D" id="3.40.50.300">
    <property type="entry name" value="P-loop containing nucleotide triphosphate hydrolases"/>
    <property type="match status" value="3"/>
</dbReference>
<name>A0ABV7YTV7_9BACT</name>
<dbReference type="EMBL" id="JBHRYQ010000001">
    <property type="protein sequence ID" value="MFC3809633.1"/>
    <property type="molecule type" value="Genomic_DNA"/>
</dbReference>
<reference evidence="3" key="1">
    <citation type="journal article" date="2019" name="Int. J. Syst. Evol. Microbiol.">
        <title>The Global Catalogue of Microorganisms (GCM) 10K type strain sequencing project: providing services to taxonomists for standard genome sequencing and annotation.</title>
        <authorList>
            <consortium name="The Broad Institute Genomics Platform"/>
            <consortium name="The Broad Institute Genome Sequencing Center for Infectious Disease"/>
            <person name="Wu L."/>
            <person name="Ma J."/>
        </authorList>
    </citation>
    <scope>NUCLEOTIDE SEQUENCE [LARGE SCALE GENOMIC DNA]</scope>
    <source>
        <strain evidence="3">CECT 7956</strain>
    </source>
</reference>
<organism evidence="2 3">
    <name type="scientific">Lacihabitans lacunae</name>
    <dbReference type="NCBI Taxonomy" id="1028214"/>
    <lineage>
        <taxon>Bacteria</taxon>
        <taxon>Pseudomonadati</taxon>
        <taxon>Bacteroidota</taxon>
        <taxon>Cytophagia</taxon>
        <taxon>Cytophagales</taxon>
        <taxon>Leadbetterellaceae</taxon>
        <taxon>Lacihabitans</taxon>
    </lineage>
</organism>
<dbReference type="SUPFAM" id="SSF52540">
    <property type="entry name" value="P-loop containing nucleoside triphosphate hydrolases"/>
    <property type="match status" value="1"/>
</dbReference>
<keyword evidence="3" id="KW-1185">Reference proteome</keyword>
<dbReference type="CDD" id="cd17933">
    <property type="entry name" value="DEXSc_RecD-like"/>
    <property type="match status" value="1"/>
</dbReference>
<feature type="domain" description="UvrD-like helicase C-terminal" evidence="1">
    <location>
        <begin position="413"/>
        <end position="464"/>
    </location>
</feature>
<dbReference type="RefSeq" id="WP_379834945.1">
    <property type="nucleotide sequence ID" value="NZ_JBHRYQ010000001.1"/>
</dbReference>
<sequence>MEETNTLSIKEALEKGFKFKPTPGQARLFTLIDDFLSDEEERTIFLLKGFAGTGKTTFLGTLLKTLPKFGWKHHLLAPTGRAAKVMSTYGGKKAQTIHRKIYKQKEDSNSGNLIFERQPNKEEGTVYIVDEASMIADSRDFGSNGLLNDLINFVFEGEENKIIFIGDEAQLPPVSMNLSPALDLDHLQNQYYSKVYTLTLTEVMRQAQESGILENATQLRTQLTEKEPKISLLTKGKKDFFRMSSEKIEDGIRYAYDKYGRENTIIITRSNKNAVLYNRMIRNQINYSESEIDTNDLLMVVKNNYTILGEESEAGFIANGEFVEVKRIGREEEMHGFRFLNVTLQLVDYPEEPPFESLIFLDTLYSNAPSLSQEQNKQLYDSVQQDYYWVKSKRERKKLMKEDKYLSALQVKFAYALTCHKAQGGQWNAVFIDSIYLPTMEIDQDLVRWLYTAITRGISEVFLINFYPFFFENK</sequence>
<gene>
    <name evidence="2" type="ORF">ACFOOI_03120</name>
</gene>
<evidence type="ECO:0000313" key="3">
    <source>
        <dbReference type="Proteomes" id="UP001595616"/>
    </source>
</evidence>